<protein>
    <recommendedName>
        <fullName evidence="5">BZIP domain-containing protein</fullName>
    </recommendedName>
</protein>
<evidence type="ECO:0008006" key="5">
    <source>
        <dbReference type="Google" id="ProtNLM"/>
    </source>
</evidence>
<organism evidence="3 4">
    <name type="scientific">Phytophthora kernoviae</name>
    <dbReference type="NCBI Taxonomy" id="325452"/>
    <lineage>
        <taxon>Eukaryota</taxon>
        <taxon>Sar</taxon>
        <taxon>Stramenopiles</taxon>
        <taxon>Oomycota</taxon>
        <taxon>Peronosporomycetes</taxon>
        <taxon>Peronosporales</taxon>
        <taxon>Peronosporaceae</taxon>
        <taxon>Phytophthora</taxon>
    </lineage>
</organism>
<feature type="region of interest" description="Disordered" evidence="1">
    <location>
        <begin position="494"/>
        <end position="533"/>
    </location>
</feature>
<reference evidence="2" key="3">
    <citation type="submission" date="2020-06" db="EMBL/GenBank/DDBJ databases">
        <authorList>
            <person name="Studholme D.J."/>
        </authorList>
    </citation>
    <scope>NUCLEOTIDE SEQUENCE</scope>
    <source>
        <strain evidence="2">NZFS 3630</strain>
    </source>
</reference>
<feature type="compositionally biased region" description="Basic and acidic residues" evidence="1">
    <location>
        <begin position="924"/>
        <end position="937"/>
    </location>
</feature>
<feature type="region of interest" description="Disordered" evidence="1">
    <location>
        <begin position="558"/>
        <end position="582"/>
    </location>
</feature>
<evidence type="ECO:0000313" key="3">
    <source>
        <dbReference type="EMBL" id="RLN85735.1"/>
    </source>
</evidence>
<feature type="compositionally biased region" description="Pro residues" evidence="1">
    <location>
        <begin position="986"/>
        <end position="997"/>
    </location>
</feature>
<dbReference type="AlphaFoldDB" id="A0A421H353"/>
<feature type="compositionally biased region" description="Pro residues" evidence="1">
    <location>
        <begin position="956"/>
        <end position="978"/>
    </location>
</feature>
<dbReference type="EMBL" id="MBDN02000005">
    <property type="protein sequence ID" value="RLN85735.1"/>
    <property type="molecule type" value="Genomic_DNA"/>
</dbReference>
<dbReference type="EMBL" id="JPWU03000025">
    <property type="protein sequence ID" value="KAG2530878.1"/>
    <property type="molecule type" value="Genomic_DNA"/>
</dbReference>
<feature type="compositionally biased region" description="Basic and acidic residues" evidence="1">
    <location>
        <begin position="496"/>
        <end position="524"/>
    </location>
</feature>
<dbReference type="Proteomes" id="UP000792063">
    <property type="component" value="Unassembled WGS sequence"/>
</dbReference>
<name>A0A421H353_9STRA</name>
<feature type="region of interest" description="Disordered" evidence="1">
    <location>
        <begin position="36"/>
        <end position="81"/>
    </location>
</feature>
<reference evidence="3 4" key="2">
    <citation type="submission" date="2018-07" db="EMBL/GenBank/DDBJ databases">
        <title>Genome sequencing of oomycete isolates from Chile give support for New Zealand origin for Phytophthora kernoviae and make available the first Nothophytophthora sp. genome.</title>
        <authorList>
            <person name="Studholme D.J."/>
            <person name="Sanfuentes E."/>
            <person name="Panda P."/>
            <person name="Hill R."/>
            <person name="Sambles C."/>
            <person name="Grant M."/>
            <person name="Williams N.M."/>
            <person name="Mcdougal R.L."/>
        </authorList>
    </citation>
    <scope>NUCLEOTIDE SEQUENCE [LARGE SCALE GENOMIC DNA]</scope>
    <source>
        <strain evidence="3">Chile4</strain>
    </source>
</reference>
<evidence type="ECO:0000313" key="4">
    <source>
        <dbReference type="Proteomes" id="UP000285624"/>
    </source>
</evidence>
<accession>A0A421H353</accession>
<dbReference type="Proteomes" id="UP000285624">
    <property type="component" value="Unassembled WGS sequence"/>
</dbReference>
<gene>
    <name evidence="3" type="ORF">BBO99_00000211</name>
    <name evidence="2" type="ORF">JM18_001315</name>
</gene>
<evidence type="ECO:0000313" key="2">
    <source>
        <dbReference type="EMBL" id="KAG2530878.1"/>
    </source>
</evidence>
<feature type="compositionally biased region" description="Basic and acidic residues" evidence="1">
    <location>
        <begin position="107"/>
        <end position="122"/>
    </location>
</feature>
<proteinExistence type="predicted"/>
<feature type="region of interest" description="Disordered" evidence="1">
    <location>
        <begin position="919"/>
        <end position="938"/>
    </location>
</feature>
<feature type="compositionally biased region" description="Polar residues" evidence="1">
    <location>
        <begin position="50"/>
        <end position="76"/>
    </location>
</feature>
<feature type="region of interest" description="Disordered" evidence="1">
    <location>
        <begin position="99"/>
        <end position="131"/>
    </location>
</feature>
<evidence type="ECO:0000256" key="1">
    <source>
        <dbReference type="SAM" id="MobiDB-lite"/>
    </source>
</evidence>
<feature type="region of interest" description="Disordered" evidence="1">
    <location>
        <begin position="951"/>
        <end position="1005"/>
    </location>
</feature>
<reference evidence="2" key="1">
    <citation type="journal article" date="2015" name="Genom Data">
        <title>Genome sequences of six Phytophthora species associated with forests in New Zealand.</title>
        <authorList>
            <person name="Studholme D.J."/>
            <person name="McDougal R.L."/>
            <person name="Sambles C."/>
            <person name="Hansen E."/>
            <person name="Hardy G."/>
            <person name="Grant M."/>
            <person name="Ganley R.J."/>
            <person name="Williams N.M."/>
        </authorList>
    </citation>
    <scope>NUCLEOTIDE SEQUENCE</scope>
    <source>
        <strain evidence="2">NZFS 3630</strain>
    </source>
</reference>
<comment type="caution">
    <text evidence="3">The sequence shown here is derived from an EMBL/GenBank/DDBJ whole genome shotgun (WGS) entry which is preliminary data.</text>
</comment>
<sequence length="1005" mass="113936">MASTLQDGDDNAPLDFLEFKTLSPMSPTMQRALCEAFSDDIEPREDQGVSYPQPSSSDAKQGENVWTSLSPPQADSPSLEAMATTTEWQDVVTLSPIDKSSTISSRDSAEAKRAKRSAIEKKSRQRRQNVLGRMREEVRQLENMYAEMVKKSADARRQEENGILLDNRALSVGALGHKYSQLSLIVQALGEDRARMLKLLEAHDVFQRTAEAMAKRSDGCHEAQDRQDQQGELACDTGLPRSSSFKVTIPKRSPAECYELVRETYEMIQRFDDGGHFVSTGANFMGWTDKRKHDKSGSLLYGFAKNFPLESAEGLLMRTWDVFCHADSMAHLSFDASVTTRFQIVQQLGDDLCIIRRDHKFPNMPMNFLTVHIVFRIQTATGFTLCMRTIPSPHLKEVLEPHEYFYDVFHWTHFNNLLNDDGHPAGCEITTGGYVGDVKQLISKYWLFELVVSVLRWENMCVAPLFLKIMELMSSQHELPLHDGDVDAVLNYSQSHAEKPNQKKKTAKDSSSDQRARRSEIEKKSRQRRQGSLKVMRDEVKVLEREYLRLASRATKATQDSACTSSEDDSSESDHHERGILLDPTQVNALRKKFLRLSSEAAALRKEQKQLHKILNVQQLFRDSFKALASEFVTPGGSDPRWDTVSHANFKPLAMETCFAIMRESYETIASFEAGQDFMTTGASLFGWSDRRRLDDDDSKMIFCFRKAFEDRNTEHLMEESWRTFSDLEFMRRVIFSSQVNLDLEILQVVNRDALVVRRHTRYAAMGRSFHTVYLLFRVQTAQGYTVCFRTIPAPGIQQALGEGELWIDLFHWTTLTRVPDANGMLTGCEISFGGSIGASVMNFATHWMLELIMTVVRWENACVAPLFIKGMRHVALIGRKSRSNRHKSKTKDLTMDDECDMLECCLCGALCGACCASAASDGDDGRRRGRYSDEYRNGQQPVYVQPVVVQQQPGYGPPPPGHPGYGPPPPGYGPPPGEYHQYPPQQYPPGQYPPPQQQQYPHKY</sequence>
<keyword evidence="4" id="KW-1185">Reference proteome</keyword>